<name>A0A1Y6EY15_9HYPH</name>
<reference evidence="2" key="1">
    <citation type="submission" date="2017-04" db="EMBL/GenBank/DDBJ databases">
        <authorList>
            <person name="Varghese N."/>
            <person name="Submissions S."/>
        </authorList>
    </citation>
    <scope>NUCLEOTIDE SEQUENCE [LARGE SCALE GENOMIC DNA]</scope>
</reference>
<organism evidence="1 2">
    <name type="scientific">Devosia lucknowensis</name>
    <dbReference type="NCBI Taxonomy" id="1096929"/>
    <lineage>
        <taxon>Bacteria</taxon>
        <taxon>Pseudomonadati</taxon>
        <taxon>Pseudomonadota</taxon>
        <taxon>Alphaproteobacteria</taxon>
        <taxon>Hyphomicrobiales</taxon>
        <taxon>Devosiaceae</taxon>
        <taxon>Devosia</taxon>
    </lineage>
</organism>
<evidence type="ECO:0000313" key="1">
    <source>
        <dbReference type="EMBL" id="SMQ67437.1"/>
    </source>
</evidence>
<dbReference type="AlphaFoldDB" id="A0A1Y6EY15"/>
<dbReference type="Proteomes" id="UP000194474">
    <property type="component" value="Unassembled WGS sequence"/>
</dbReference>
<gene>
    <name evidence="1" type="ORF">SAMN06295905_1560</name>
</gene>
<keyword evidence="2" id="KW-1185">Reference proteome</keyword>
<evidence type="ECO:0000313" key="2">
    <source>
        <dbReference type="Proteomes" id="UP000194474"/>
    </source>
</evidence>
<dbReference type="EMBL" id="FXWK01000001">
    <property type="protein sequence ID" value="SMQ67437.1"/>
    <property type="molecule type" value="Genomic_DNA"/>
</dbReference>
<protein>
    <submittedName>
        <fullName evidence="1">Uncharacterized protein</fullName>
    </submittedName>
</protein>
<proteinExistence type="predicted"/>
<sequence length="281" mass="32209">MRKSPALRRSDFLLNAHLQCAWDFARSQRLDPYLFVEREERLFPLFSMHSGSLSWILKWRRSQWRAHGRFVVPSHKDLSRLHLALEDFHRLHKFLPTDRRDISSFKTLDELAMCEFTLDKASTTGLRKAAREQAYRESTALYRDGRWAVIQLHSRAAATWWGMGTRWCTAARECNGFDRYVSLGPLFVLLTPAGKFQVHPATAELRNEADGEVDLRTLIAGAPADFASTLEHVRQPGEPSLNLTGGLDANPIQRPLEAPEESDGDWEPGWFWELEPGSGFF</sequence>
<accession>A0A1Y6EY15</accession>